<dbReference type="GO" id="GO:0005615">
    <property type="term" value="C:extracellular space"/>
    <property type="evidence" value="ECO:0007669"/>
    <property type="project" value="TreeGrafter"/>
</dbReference>
<evidence type="ECO:0000313" key="5">
    <source>
        <dbReference type="Proteomes" id="UP000282321"/>
    </source>
</evidence>
<dbReference type="Pfam" id="PF13620">
    <property type="entry name" value="CarboxypepD_reg"/>
    <property type="match status" value="1"/>
</dbReference>
<dbReference type="SMART" id="SM00631">
    <property type="entry name" value="Zn_pept"/>
    <property type="match status" value="1"/>
</dbReference>
<dbReference type="SUPFAM" id="SSF53187">
    <property type="entry name" value="Zn-dependent exopeptidases"/>
    <property type="match status" value="1"/>
</dbReference>
<dbReference type="Pfam" id="PF00246">
    <property type="entry name" value="Peptidase_M14"/>
    <property type="match status" value="1"/>
</dbReference>
<evidence type="ECO:0000313" key="4">
    <source>
        <dbReference type="EMBL" id="RKX64915.1"/>
    </source>
</evidence>
<dbReference type="InterPro" id="IPR008969">
    <property type="entry name" value="CarboxyPept-like_regulatory"/>
</dbReference>
<dbReference type="NCBIfam" id="TIGR04183">
    <property type="entry name" value="Por_Secre_tail"/>
    <property type="match status" value="1"/>
</dbReference>
<dbReference type="PANTHER" id="PTHR11532">
    <property type="entry name" value="PROTEASE M14 CARBOXYPEPTIDASE"/>
    <property type="match status" value="1"/>
</dbReference>
<dbReference type="SUPFAM" id="SSF49464">
    <property type="entry name" value="Carboxypeptidase regulatory domain-like"/>
    <property type="match status" value="1"/>
</dbReference>
<dbReference type="EMBL" id="QNBC01000123">
    <property type="protein sequence ID" value="RKX64915.1"/>
    <property type="molecule type" value="Genomic_DNA"/>
</dbReference>
<dbReference type="GO" id="GO:0006518">
    <property type="term" value="P:peptide metabolic process"/>
    <property type="evidence" value="ECO:0007669"/>
    <property type="project" value="TreeGrafter"/>
</dbReference>
<dbReference type="PANTHER" id="PTHR11532:SF57">
    <property type="entry name" value="CARBOXYPEPTIDASE D, B"/>
    <property type="match status" value="1"/>
</dbReference>
<keyword evidence="1" id="KW-0325">Glycoprotein</keyword>
<evidence type="ECO:0000256" key="2">
    <source>
        <dbReference type="PROSITE-ProRule" id="PRU01379"/>
    </source>
</evidence>
<dbReference type="GO" id="GO:0008270">
    <property type="term" value="F:zinc ion binding"/>
    <property type="evidence" value="ECO:0007669"/>
    <property type="project" value="InterPro"/>
</dbReference>
<reference evidence="4 5" key="1">
    <citation type="submission" date="2018-06" db="EMBL/GenBank/DDBJ databases">
        <title>Extensive metabolic versatility and redundancy in microbially diverse, dynamic hydrothermal sediments.</title>
        <authorList>
            <person name="Dombrowski N."/>
            <person name="Teske A."/>
            <person name="Baker B.J."/>
        </authorList>
    </citation>
    <scope>NUCLEOTIDE SEQUENCE [LARGE SCALE GENOMIC DNA]</scope>
    <source>
        <strain evidence="4">B35_G9</strain>
    </source>
</reference>
<evidence type="ECO:0000259" key="3">
    <source>
        <dbReference type="PROSITE" id="PS52035"/>
    </source>
</evidence>
<name>A0A660S5K3_UNCT6</name>
<dbReference type="Gene3D" id="2.60.40.1120">
    <property type="entry name" value="Carboxypeptidase-like, regulatory domain"/>
    <property type="match status" value="1"/>
</dbReference>
<protein>
    <recommendedName>
        <fullName evidence="3">Peptidase M14 domain-containing protein</fullName>
    </recommendedName>
</protein>
<dbReference type="Proteomes" id="UP000282321">
    <property type="component" value="Unassembled WGS sequence"/>
</dbReference>
<dbReference type="InterPro" id="IPR050753">
    <property type="entry name" value="Peptidase_M14_domain"/>
</dbReference>
<comment type="similarity">
    <text evidence="2">Belongs to the peptidase M14 family.</text>
</comment>
<proteinExistence type="inferred from homology"/>
<evidence type="ECO:0000256" key="1">
    <source>
        <dbReference type="ARBA" id="ARBA00023180"/>
    </source>
</evidence>
<dbReference type="InterPro" id="IPR026444">
    <property type="entry name" value="Secre_tail"/>
</dbReference>
<feature type="active site" description="Proton donor/acceptor" evidence="2">
    <location>
        <position position="334"/>
    </location>
</feature>
<dbReference type="GO" id="GO:0016485">
    <property type="term" value="P:protein processing"/>
    <property type="evidence" value="ECO:0007669"/>
    <property type="project" value="TreeGrafter"/>
</dbReference>
<dbReference type="InterPro" id="IPR000834">
    <property type="entry name" value="Peptidase_M14"/>
</dbReference>
<feature type="domain" description="Peptidase M14" evidence="3">
    <location>
        <begin position="99"/>
        <end position="364"/>
    </location>
</feature>
<dbReference type="GO" id="GO:0004181">
    <property type="term" value="F:metallocarboxypeptidase activity"/>
    <property type="evidence" value="ECO:0007669"/>
    <property type="project" value="InterPro"/>
</dbReference>
<organism evidence="4 5">
    <name type="scientific">candidate division TA06 bacterium</name>
    <dbReference type="NCBI Taxonomy" id="2250710"/>
    <lineage>
        <taxon>Bacteria</taxon>
        <taxon>Bacteria division TA06</taxon>
    </lineage>
</organism>
<dbReference type="AlphaFoldDB" id="A0A660S5K3"/>
<accession>A0A660S5K3</accession>
<gene>
    <name evidence="4" type="ORF">DRP44_07420</name>
</gene>
<comment type="caution">
    <text evidence="4">The sequence shown here is derived from an EMBL/GenBank/DDBJ whole genome shotgun (WGS) entry which is preliminary data.</text>
</comment>
<dbReference type="Gene3D" id="3.40.630.10">
    <property type="entry name" value="Zn peptidases"/>
    <property type="match status" value="1"/>
</dbReference>
<dbReference type="PROSITE" id="PS52035">
    <property type="entry name" value="PEPTIDASE_M14"/>
    <property type="match status" value="1"/>
</dbReference>
<sequence>MRKFLLILMFVLITLPLFAKDMLVEIDVHNRNNFKTIYRGKFDIVDRQGTVFTLYIKDKQLDELKSLGFSPKVLIPDIQKYTAEGIKRGARIDTSLTGHYHTYAQTVVIMDSIANANSSICKLDTIGYSVNGRLILAMKISDNPNKKEDEAEVRIVGCHHGNEWPSSEIPLYLIAYLTEKYGTDSYITDLVDNREIWIMPIFNPDGHEAQTRHNANDIDLNRNYGYMWTADGGDTKAYGQPETEAMYKWSQRENFTLGLSYHTYHPAVNYVWNYTPNRAADSTMIYQYAQIYGDSTTAHGDSYWVTEGYDWYQTTGDLNDYSYGIDGVDDVTIELCHEFMPDSTELDSTWHINRGAMLATINKAGQGIHGYVIDSVTGDTIKESVINITEIDWPVFSDRETGDYFRDLLPGTYTVEAWANGYREKTISGVQVYSDSGTKLDISLAPDTTADYYAFKLVEADIDNASTPVINAHTSWALGKPDGKYVPLNNNGQIVLDMGQNTPILGNFTVFEGDDGTSNETYKVYASNTFNGPWTFIADGSGTETFSISGSGLSSARYIKIKDSGSNASSGSTAGFDLDAIENIKTNGPIAIILKDSLDDTGGDGKLDAGESASLYLMLKNVGTDTLKNCTAILTTNSAYISIFDSTCNYGYIAAGDSTYGNDYYTISASDSTPSQYEINFSLIVTGESYTDTLIYSLTTGGHSDYLVLDLDPDHSSGPVIDSILKALNYNGSYTTTFDSTVFPNYSSIFVCTGIYSNNAHIDNTEGNALHNYLVNDSGRLYIEGGDVWYYDPSQGYYDFCPDFGINATSDGNSDLATIGGITGTFTAGMSFSYSGENSWIDHIDPTGGGFVIFDNSSPAYNCGIANDAGIYKTVGVSFEFGGLTDGSNNSTKSALADSIMHFFLGNTGLRNNTAYSLANGKELFNVKNHFSNKLNILFVSPITSGAKLKIYNVTGRKMLSKDLNIRKGINKFSLNTKLHTGVYFIYLKSNNKEFKRKIFIIE</sequence>